<sequence length="69" mass="8085">MSADAIQHKHETGDVLEKFDTSEWRITNRMIDVDTDEVLYRLRDVASEFNDTEIVTDSEIARNFEVNHD</sequence>
<dbReference type="STRING" id="1230458.C484_10511"/>
<dbReference type="EMBL" id="AOIL01000037">
    <property type="protein sequence ID" value="ELY91453.1"/>
    <property type="molecule type" value="Genomic_DNA"/>
</dbReference>
<proteinExistence type="predicted"/>
<dbReference type="OrthoDB" id="351076at2157"/>
<protein>
    <submittedName>
        <fullName evidence="1">Uncharacterized protein</fullName>
    </submittedName>
</protein>
<dbReference type="RefSeq" id="WP_006825855.1">
    <property type="nucleotide sequence ID" value="NZ_AOIL01000037.1"/>
</dbReference>
<organism evidence="1 2">
    <name type="scientific">Natrialba taiwanensis DSM 12281</name>
    <dbReference type="NCBI Taxonomy" id="1230458"/>
    <lineage>
        <taxon>Archaea</taxon>
        <taxon>Methanobacteriati</taxon>
        <taxon>Methanobacteriota</taxon>
        <taxon>Stenosarchaea group</taxon>
        <taxon>Halobacteria</taxon>
        <taxon>Halobacteriales</taxon>
        <taxon>Natrialbaceae</taxon>
        <taxon>Natrialba</taxon>
    </lineage>
</organism>
<reference evidence="1 2" key="1">
    <citation type="journal article" date="2014" name="PLoS Genet.">
        <title>Phylogenetically driven sequencing of extremely halophilic archaea reveals strategies for static and dynamic osmo-response.</title>
        <authorList>
            <person name="Becker E.A."/>
            <person name="Seitzer P.M."/>
            <person name="Tritt A."/>
            <person name="Larsen D."/>
            <person name="Krusor M."/>
            <person name="Yao A.I."/>
            <person name="Wu D."/>
            <person name="Madern D."/>
            <person name="Eisen J.A."/>
            <person name="Darling A.E."/>
            <person name="Facciotti M.T."/>
        </authorList>
    </citation>
    <scope>NUCLEOTIDE SEQUENCE [LARGE SCALE GENOMIC DNA]</scope>
    <source>
        <strain evidence="1 2">DSM 12281</strain>
    </source>
</reference>
<keyword evidence="2" id="KW-1185">Reference proteome</keyword>
<dbReference type="AlphaFoldDB" id="M0A289"/>
<dbReference type="PATRIC" id="fig|1230458.4.peg.2114"/>
<evidence type="ECO:0000313" key="2">
    <source>
        <dbReference type="Proteomes" id="UP000011648"/>
    </source>
</evidence>
<name>M0A289_9EURY</name>
<gene>
    <name evidence="1" type="ORF">C484_10511</name>
</gene>
<dbReference type="Proteomes" id="UP000011648">
    <property type="component" value="Unassembled WGS sequence"/>
</dbReference>
<evidence type="ECO:0000313" key="1">
    <source>
        <dbReference type="EMBL" id="ELY91453.1"/>
    </source>
</evidence>
<accession>M0A289</accession>
<comment type="caution">
    <text evidence="1">The sequence shown here is derived from an EMBL/GenBank/DDBJ whole genome shotgun (WGS) entry which is preliminary data.</text>
</comment>